<organism evidence="2 3">
    <name type="scientific">Nocardiopsis gilva YIM 90087</name>
    <dbReference type="NCBI Taxonomy" id="1235441"/>
    <lineage>
        <taxon>Bacteria</taxon>
        <taxon>Bacillati</taxon>
        <taxon>Actinomycetota</taxon>
        <taxon>Actinomycetes</taxon>
        <taxon>Streptosporangiales</taxon>
        <taxon>Nocardiopsidaceae</taxon>
        <taxon>Nocardiopsis</taxon>
    </lineage>
</organism>
<dbReference type="KEGG" id="ngv:CDO52_06000"/>
<keyword evidence="3" id="KW-1185">Reference proteome</keyword>
<dbReference type="EMBL" id="CP022753">
    <property type="protein sequence ID" value="ASU82404.1"/>
    <property type="molecule type" value="Genomic_DNA"/>
</dbReference>
<evidence type="ECO:0000256" key="1">
    <source>
        <dbReference type="SAM" id="SignalP"/>
    </source>
</evidence>
<dbReference type="AlphaFoldDB" id="A0A223S2Q3"/>
<name>A0A223S2Q3_9ACTN</name>
<evidence type="ECO:0000313" key="2">
    <source>
        <dbReference type="EMBL" id="ASU82404.1"/>
    </source>
</evidence>
<dbReference type="Proteomes" id="UP000215005">
    <property type="component" value="Chromosome"/>
</dbReference>
<proteinExistence type="predicted"/>
<evidence type="ECO:0008006" key="4">
    <source>
        <dbReference type="Google" id="ProtNLM"/>
    </source>
</evidence>
<sequence>MLIAAGVAALSLSVAVPASAQQFISAAECLAGGGVVLPDLAGSPTGYECSGGEFDGFWVHFFG</sequence>
<keyword evidence="1" id="KW-0732">Signal</keyword>
<reference evidence="2 3" key="1">
    <citation type="submission" date="2017-08" db="EMBL/GenBank/DDBJ databases">
        <title>The complete genome sequence of Nocardiopsis gilva YIM 90087.</title>
        <authorList>
            <person name="Yin M."/>
            <person name="Tang S."/>
        </authorList>
    </citation>
    <scope>NUCLEOTIDE SEQUENCE [LARGE SCALE GENOMIC DNA]</scope>
    <source>
        <strain evidence="2 3">YIM 90087</strain>
    </source>
</reference>
<protein>
    <recommendedName>
        <fullName evidence="4">Secreted protein</fullName>
    </recommendedName>
</protein>
<feature type="signal peptide" evidence="1">
    <location>
        <begin position="1"/>
        <end position="20"/>
    </location>
</feature>
<accession>A0A223S2Q3</accession>
<feature type="chain" id="PRO_5011224404" description="Secreted protein" evidence="1">
    <location>
        <begin position="21"/>
        <end position="63"/>
    </location>
</feature>
<gene>
    <name evidence="2" type="ORF">CDO52_06000</name>
</gene>
<evidence type="ECO:0000313" key="3">
    <source>
        <dbReference type="Proteomes" id="UP000215005"/>
    </source>
</evidence>